<dbReference type="AlphaFoldDB" id="A0A8H9L3R2"/>
<dbReference type="Proteomes" id="UP000655589">
    <property type="component" value="Unassembled WGS sequence"/>
</dbReference>
<protein>
    <submittedName>
        <fullName evidence="1">Uncharacterized protein</fullName>
    </submittedName>
</protein>
<gene>
    <name evidence="1" type="ORF">GCM10010102_16480</name>
</gene>
<accession>A0A8H9L3R2</accession>
<reference evidence="1" key="2">
    <citation type="submission" date="2020-09" db="EMBL/GenBank/DDBJ databases">
        <authorList>
            <person name="Sun Q."/>
            <person name="Ohkuma M."/>
        </authorList>
    </citation>
    <scope>NUCLEOTIDE SEQUENCE</scope>
    <source>
        <strain evidence="1">JCM 3051</strain>
    </source>
</reference>
<comment type="caution">
    <text evidence="1">The sequence shown here is derived from an EMBL/GenBank/DDBJ whole genome shotgun (WGS) entry which is preliminary data.</text>
</comment>
<name>A0A8H9L3R2_9MICO</name>
<keyword evidence="2" id="KW-1185">Reference proteome</keyword>
<organism evidence="1 2">
    <name type="scientific">Promicromonospora citrea</name>
    <dbReference type="NCBI Taxonomy" id="43677"/>
    <lineage>
        <taxon>Bacteria</taxon>
        <taxon>Bacillati</taxon>
        <taxon>Actinomycetota</taxon>
        <taxon>Actinomycetes</taxon>
        <taxon>Micrococcales</taxon>
        <taxon>Promicromonosporaceae</taxon>
        <taxon>Promicromonospora</taxon>
    </lineage>
</organism>
<evidence type="ECO:0000313" key="2">
    <source>
        <dbReference type="Proteomes" id="UP000655589"/>
    </source>
</evidence>
<reference evidence="1" key="1">
    <citation type="journal article" date="2014" name="Int. J. Syst. Evol. Microbiol.">
        <title>Complete genome sequence of Corynebacterium casei LMG S-19264T (=DSM 44701T), isolated from a smear-ripened cheese.</title>
        <authorList>
            <consortium name="US DOE Joint Genome Institute (JGI-PGF)"/>
            <person name="Walter F."/>
            <person name="Albersmeier A."/>
            <person name="Kalinowski J."/>
            <person name="Ruckert C."/>
        </authorList>
    </citation>
    <scope>NUCLEOTIDE SEQUENCE</scope>
    <source>
        <strain evidence="1">JCM 3051</strain>
    </source>
</reference>
<proteinExistence type="predicted"/>
<sequence>MESPVRHVAPAPTGRRSAPVLVSRGVRAVILPATPLLVPGLVPARRPDPLAAVRDAVAGALTELVAEPTGGALPLVVAHGPAPRHGPLRPSLAGSGISDRWLPPGLPAAWGRGGHGPAGTGASVALLALAPVLGERAGDVPTLEVAGPPDAAAVAALRAAPVLVVAGGGAPGSQDRGPAALTPGVRAALREAGVDLAGARVLTFPQEDEYLPSAYRVVTA</sequence>
<evidence type="ECO:0000313" key="1">
    <source>
        <dbReference type="EMBL" id="GGM21493.1"/>
    </source>
</evidence>
<dbReference type="EMBL" id="BMPT01000005">
    <property type="protein sequence ID" value="GGM21493.1"/>
    <property type="molecule type" value="Genomic_DNA"/>
</dbReference>